<evidence type="ECO:0000313" key="2">
    <source>
        <dbReference type="Proteomes" id="UP000070544"/>
    </source>
</evidence>
<proteinExistence type="predicted"/>
<sequence>MTALPSDGPIWSPTGRFSTDGFGACVSRVKMKVSVNSRHHPNHVPPDEHGKKLFVPVAIADSDIVLGVDVGKSEIHITGGRVDHDQRRPDHDFEFRFGQYYERAGINKTRKAAEALKTSHHALQAAVLGPHTEDGRRNGFGHRLHLVPSME</sequence>
<gene>
    <name evidence="1" type="ORF">M427DRAFT_132279</name>
</gene>
<keyword evidence="2" id="KW-1185">Reference proteome</keyword>
<organism evidence="1 2">
    <name type="scientific">Gonapodya prolifera (strain JEL478)</name>
    <name type="common">Monoblepharis prolifera</name>
    <dbReference type="NCBI Taxonomy" id="1344416"/>
    <lineage>
        <taxon>Eukaryota</taxon>
        <taxon>Fungi</taxon>
        <taxon>Fungi incertae sedis</taxon>
        <taxon>Chytridiomycota</taxon>
        <taxon>Chytridiomycota incertae sedis</taxon>
        <taxon>Monoblepharidomycetes</taxon>
        <taxon>Monoblepharidales</taxon>
        <taxon>Gonapodyaceae</taxon>
        <taxon>Gonapodya</taxon>
    </lineage>
</organism>
<reference evidence="1 2" key="1">
    <citation type="journal article" date="2015" name="Genome Biol. Evol.">
        <title>Phylogenomic analyses indicate that early fungi evolved digesting cell walls of algal ancestors of land plants.</title>
        <authorList>
            <person name="Chang Y."/>
            <person name="Wang S."/>
            <person name="Sekimoto S."/>
            <person name="Aerts A.L."/>
            <person name="Choi C."/>
            <person name="Clum A."/>
            <person name="LaButti K.M."/>
            <person name="Lindquist E.A."/>
            <person name="Yee Ngan C."/>
            <person name="Ohm R.A."/>
            <person name="Salamov A.A."/>
            <person name="Grigoriev I.V."/>
            <person name="Spatafora J.W."/>
            <person name="Berbee M.L."/>
        </authorList>
    </citation>
    <scope>NUCLEOTIDE SEQUENCE [LARGE SCALE GENOMIC DNA]</scope>
    <source>
        <strain evidence="1 2">JEL478</strain>
    </source>
</reference>
<evidence type="ECO:0000313" key="1">
    <source>
        <dbReference type="EMBL" id="KXS19271.1"/>
    </source>
</evidence>
<dbReference type="Proteomes" id="UP000070544">
    <property type="component" value="Unassembled WGS sequence"/>
</dbReference>
<name>A0A139AR90_GONPJ</name>
<protein>
    <recommendedName>
        <fullName evidence="3">Transposase</fullName>
    </recommendedName>
</protein>
<dbReference type="EMBL" id="KQ965739">
    <property type="protein sequence ID" value="KXS19271.1"/>
    <property type="molecule type" value="Genomic_DNA"/>
</dbReference>
<dbReference type="AlphaFoldDB" id="A0A139AR90"/>
<accession>A0A139AR90</accession>
<evidence type="ECO:0008006" key="3">
    <source>
        <dbReference type="Google" id="ProtNLM"/>
    </source>
</evidence>
<dbReference type="OrthoDB" id="10250282at2759"/>